<dbReference type="InterPro" id="IPR020846">
    <property type="entry name" value="MFS_dom"/>
</dbReference>
<evidence type="ECO:0000256" key="7">
    <source>
        <dbReference type="SAM" id="Phobius"/>
    </source>
</evidence>
<dbReference type="CDD" id="cd17325">
    <property type="entry name" value="MFS_MdtG_SLC18_like"/>
    <property type="match status" value="1"/>
</dbReference>
<evidence type="ECO:0000256" key="5">
    <source>
        <dbReference type="ARBA" id="ARBA00022989"/>
    </source>
</evidence>
<evidence type="ECO:0000256" key="1">
    <source>
        <dbReference type="ARBA" id="ARBA00004651"/>
    </source>
</evidence>
<organism evidence="9 10">
    <name type="scientific">Halalkalicoccus paucihalophilus</name>
    <dbReference type="NCBI Taxonomy" id="1008153"/>
    <lineage>
        <taxon>Archaea</taxon>
        <taxon>Methanobacteriati</taxon>
        <taxon>Methanobacteriota</taxon>
        <taxon>Stenosarchaea group</taxon>
        <taxon>Halobacteria</taxon>
        <taxon>Halobacteriales</taxon>
        <taxon>Halococcaceae</taxon>
        <taxon>Halalkalicoccus</taxon>
    </lineage>
</organism>
<feature type="transmembrane region" description="Helical" evidence="7">
    <location>
        <begin position="77"/>
        <end position="97"/>
    </location>
</feature>
<dbReference type="PROSITE" id="PS50850">
    <property type="entry name" value="MFS"/>
    <property type="match status" value="1"/>
</dbReference>
<dbReference type="InterPro" id="IPR036259">
    <property type="entry name" value="MFS_trans_sf"/>
</dbReference>
<feature type="transmembrane region" description="Helical" evidence="7">
    <location>
        <begin position="209"/>
        <end position="239"/>
    </location>
</feature>
<sequence>MYGVNRARAVVLAVIFSTFFVGFGGGVVFPILPNLGTVLGISPFLVGVILSANRFTRTIANTPAGALVDRIGTRRPFIAGLFVEAVATLGYIVAMVSPYPEAWFLLARVIWGIGSALVFATAYTIAADVSTGASRGTNMGVVRGGMTLGFPAGLVLGGVVSELFSIPTAFALAAAFALVAGVLAYATVPETHVSEAKTAIKPWEIETTVPALTVGLVNFGLYFAYLGALFSTLVLFLAANDFSVLGYGPQATSGVLMAITVLSASVLMLGGGVVSDRLGMRVPVLCAFLAVSFVGFLLLTVAESVGGLVLACVFIGAGQGGTSGPLIALLADLTPDERTGRAMGTNNVLGDVGGGLGPMVSLPLVESIGFSPVYAACAVVPLLAGCVLVYGVYHQTGSVSPRTSIGD</sequence>
<feature type="transmembrane region" description="Helical" evidence="7">
    <location>
        <begin position="38"/>
        <end position="56"/>
    </location>
</feature>
<evidence type="ECO:0000313" key="10">
    <source>
        <dbReference type="Proteomes" id="UP000075321"/>
    </source>
</evidence>
<dbReference type="EMBL" id="LTAZ01000004">
    <property type="protein sequence ID" value="KYH26506.1"/>
    <property type="molecule type" value="Genomic_DNA"/>
</dbReference>
<keyword evidence="10" id="KW-1185">Reference proteome</keyword>
<comment type="caution">
    <text evidence="9">The sequence shown here is derived from an EMBL/GenBank/DDBJ whole genome shotgun (WGS) entry which is preliminary data.</text>
</comment>
<feature type="transmembrane region" description="Helical" evidence="7">
    <location>
        <begin position="251"/>
        <end position="270"/>
    </location>
</feature>
<feature type="transmembrane region" description="Helical" evidence="7">
    <location>
        <begin position="166"/>
        <end position="188"/>
    </location>
</feature>
<evidence type="ECO:0000313" key="9">
    <source>
        <dbReference type="EMBL" id="KYH26506.1"/>
    </source>
</evidence>
<gene>
    <name evidence="9" type="primary">mdtG_2</name>
    <name evidence="9" type="ORF">HAPAU_16050</name>
</gene>
<evidence type="ECO:0000256" key="6">
    <source>
        <dbReference type="ARBA" id="ARBA00023136"/>
    </source>
</evidence>
<dbReference type="InterPro" id="IPR011701">
    <property type="entry name" value="MFS"/>
</dbReference>
<name>A0A151AFU6_9EURY</name>
<dbReference type="SUPFAM" id="SSF103473">
    <property type="entry name" value="MFS general substrate transporter"/>
    <property type="match status" value="1"/>
</dbReference>
<evidence type="ECO:0000256" key="4">
    <source>
        <dbReference type="ARBA" id="ARBA00022692"/>
    </source>
</evidence>
<feature type="transmembrane region" description="Helical" evidence="7">
    <location>
        <begin position="282"/>
        <end position="302"/>
    </location>
</feature>
<dbReference type="AlphaFoldDB" id="A0A151AFU6"/>
<evidence type="ECO:0000256" key="2">
    <source>
        <dbReference type="ARBA" id="ARBA00022448"/>
    </source>
</evidence>
<accession>A0A151AFU6</accession>
<reference evidence="9 10" key="1">
    <citation type="submission" date="2016-02" db="EMBL/GenBank/DDBJ databases">
        <title>Genome sequence of Halalkalicoccus paucihalophilus DSM 24557.</title>
        <authorList>
            <person name="Poehlein A."/>
            <person name="Daniel R."/>
        </authorList>
    </citation>
    <scope>NUCLEOTIDE SEQUENCE [LARGE SCALE GENOMIC DNA]</scope>
    <source>
        <strain evidence="9 10">DSM 24557</strain>
    </source>
</reference>
<feature type="transmembrane region" description="Helical" evidence="7">
    <location>
        <begin position="141"/>
        <end position="160"/>
    </location>
</feature>
<dbReference type="Gene3D" id="1.20.1250.20">
    <property type="entry name" value="MFS general substrate transporter like domains"/>
    <property type="match status" value="1"/>
</dbReference>
<dbReference type="PANTHER" id="PTHR23517:SF13">
    <property type="entry name" value="MAJOR FACILITATOR SUPERFAMILY MFS_1"/>
    <property type="match status" value="1"/>
</dbReference>
<dbReference type="Pfam" id="PF07690">
    <property type="entry name" value="MFS_1"/>
    <property type="match status" value="1"/>
</dbReference>
<dbReference type="InterPro" id="IPR050171">
    <property type="entry name" value="MFS_Transporters"/>
</dbReference>
<keyword evidence="5 7" id="KW-1133">Transmembrane helix</keyword>
<proteinExistence type="predicted"/>
<dbReference type="GO" id="GO:0022857">
    <property type="term" value="F:transmembrane transporter activity"/>
    <property type="evidence" value="ECO:0007669"/>
    <property type="project" value="InterPro"/>
</dbReference>
<keyword evidence="2" id="KW-0813">Transport</keyword>
<keyword evidence="3" id="KW-1003">Cell membrane</keyword>
<feature type="transmembrane region" description="Helical" evidence="7">
    <location>
        <begin position="373"/>
        <end position="393"/>
    </location>
</feature>
<dbReference type="GO" id="GO:0005886">
    <property type="term" value="C:plasma membrane"/>
    <property type="evidence" value="ECO:0007669"/>
    <property type="project" value="UniProtKB-SubCell"/>
</dbReference>
<feature type="domain" description="Major facilitator superfamily (MFS) profile" evidence="8">
    <location>
        <begin position="10"/>
        <end position="396"/>
    </location>
</feature>
<keyword evidence="4 7" id="KW-0812">Transmembrane</keyword>
<dbReference type="Proteomes" id="UP000075321">
    <property type="component" value="Unassembled WGS sequence"/>
</dbReference>
<dbReference type="PATRIC" id="fig|1008153.3.peg.1627"/>
<feature type="transmembrane region" description="Helical" evidence="7">
    <location>
        <begin position="109"/>
        <end position="129"/>
    </location>
</feature>
<evidence type="ECO:0000256" key="3">
    <source>
        <dbReference type="ARBA" id="ARBA00022475"/>
    </source>
</evidence>
<dbReference type="PANTHER" id="PTHR23517">
    <property type="entry name" value="RESISTANCE PROTEIN MDTM, PUTATIVE-RELATED-RELATED"/>
    <property type="match status" value="1"/>
</dbReference>
<comment type="subcellular location">
    <subcellularLocation>
        <location evidence="1">Cell membrane</location>
        <topology evidence="1">Multi-pass membrane protein</topology>
    </subcellularLocation>
</comment>
<protein>
    <submittedName>
        <fullName evidence="9">Multidrug resistance protein MdtG</fullName>
    </submittedName>
</protein>
<feature type="transmembrane region" description="Helical" evidence="7">
    <location>
        <begin position="308"/>
        <end position="331"/>
    </location>
</feature>
<feature type="transmembrane region" description="Helical" evidence="7">
    <location>
        <begin position="9"/>
        <end position="32"/>
    </location>
</feature>
<evidence type="ECO:0000259" key="8">
    <source>
        <dbReference type="PROSITE" id="PS50850"/>
    </source>
</evidence>
<keyword evidence="6 7" id="KW-0472">Membrane</keyword>